<evidence type="ECO:0000256" key="3">
    <source>
        <dbReference type="ARBA" id="ARBA00022692"/>
    </source>
</evidence>
<evidence type="ECO:0000313" key="7">
    <source>
        <dbReference type="EMBL" id="RMZ14847.1"/>
    </source>
</evidence>
<feature type="transmembrane region" description="Helical" evidence="6">
    <location>
        <begin position="61"/>
        <end position="78"/>
    </location>
</feature>
<organism evidence="7 8">
    <name type="scientific">Hortaea werneckii</name>
    <name type="common">Black yeast</name>
    <name type="synonym">Cladosporium werneckii</name>
    <dbReference type="NCBI Taxonomy" id="91943"/>
    <lineage>
        <taxon>Eukaryota</taxon>
        <taxon>Fungi</taxon>
        <taxon>Dikarya</taxon>
        <taxon>Ascomycota</taxon>
        <taxon>Pezizomycotina</taxon>
        <taxon>Dothideomycetes</taxon>
        <taxon>Dothideomycetidae</taxon>
        <taxon>Mycosphaerellales</taxon>
        <taxon>Teratosphaeriaceae</taxon>
        <taxon>Hortaea</taxon>
    </lineage>
</organism>
<evidence type="ECO:0000313" key="8">
    <source>
        <dbReference type="Proteomes" id="UP000269539"/>
    </source>
</evidence>
<dbReference type="GO" id="GO:0016020">
    <property type="term" value="C:membrane"/>
    <property type="evidence" value="ECO:0007669"/>
    <property type="project" value="UniProtKB-SubCell"/>
</dbReference>
<evidence type="ECO:0000256" key="5">
    <source>
        <dbReference type="ARBA" id="ARBA00023136"/>
    </source>
</evidence>
<comment type="caution">
    <text evidence="7">The sequence shown here is derived from an EMBL/GenBank/DDBJ whole genome shotgun (WGS) entry which is preliminary data.</text>
</comment>
<proteinExistence type="predicted"/>
<evidence type="ECO:0000256" key="6">
    <source>
        <dbReference type="SAM" id="Phobius"/>
    </source>
</evidence>
<dbReference type="PANTHER" id="PTHR45649:SF41">
    <property type="entry name" value="TRANSPORTER, PUTATIVE (EUROFUNG)-RELATED"/>
    <property type="match status" value="1"/>
</dbReference>
<reference evidence="7 8" key="1">
    <citation type="journal article" date="2018" name="BMC Genomics">
        <title>Genomic evidence for intraspecific hybridization in a clonal and extremely halotolerant yeast.</title>
        <authorList>
            <person name="Gostincar C."/>
            <person name="Stajich J.E."/>
            <person name="Zupancic J."/>
            <person name="Zalar P."/>
            <person name="Gunde-Cimerman N."/>
        </authorList>
    </citation>
    <scope>NUCLEOTIDE SEQUENCE [LARGE SCALE GENOMIC DNA]</scope>
    <source>
        <strain evidence="7 8">EXF-10513</strain>
    </source>
</reference>
<name>A0A3M7HNW5_HORWE</name>
<protein>
    <submittedName>
        <fullName evidence="7">Uncharacterized protein</fullName>
    </submittedName>
</protein>
<feature type="transmembrane region" description="Helical" evidence="6">
    <location>
        <begin position="20"/>
        <end position="41"/>
    </location>
</feature>
<evidence type="ECO:0000256" key="4">
    <source>
        <dbReference type="ARBA" id="ARBA00022989"/>
    </source>
</evidence>
<evidence type="ECO:0000256" key="1">
    <source>
        <dbReference type="ARBA" id="ARBA00004141"/>
    </source>
</evidence>
<dbReference type="Proteomes" id="UP000269539">
    <property type="component" value="Unassembled WGS sequence"/>
</dbReference>
<dbReference type="AlphaFoldDB" id="A0A3M7HNW5"/>
<gene>
    <name evidence="7" type="ORF">D0864_00053</name>
</gene>
<evidence type="ECO:0000256" key="2">
    <source>
        <dbReference type="ARBA" id="ARBA00022448"/>
    </source>
</evidence>
<feature type="transmembrane region" description="Helical" evidence="6">
    <location>
        <begin position="84"/>
        <end position="104"/>
    </location>
</feature>
<keyword evidence="4 6" id="KW-1133">Transmembrane helix</keyword>
<accession>A0A3M7HNW5</accession>
<comment type="subcellular location">
    <subcellularLocation>
        <location evidence="1">Membrane</location>
        <topology evidence="1">Multi-pass membrane protein</topology>
    </subcellularLocation>
</comment>
<dbReference type="GO" id="GO:0022857">
    <property type="term" value="F:transmembrane transporter activity"/>
    <property type="evidence" value="ECO:0007669"/>
    <property type="project" value="UniProtKB-ARBA"/>
</dbReference>
<keyword evidence="3 6" id="KW-0812">Transmembrane</keyword>
<keyword evidence="2" id="KW-0813">Transport</keyword>
<sequence>MAPRAPVDVALFRYTNIGGWDTTGLAALIGMVTPLNVLIGYDCTVHMSEELCDASITLPRAIMWSVAPNACLGILSLGKWGLRINITAFCFVLPLVVFAFFPLTKEVDRETFNFASVMFVGVLLIAFVYYVTRGKEVYDGTVALVKRDQK</sequence>
<keyword evidence="5 6" id="KW-0472">Membrane</keyword>
<dbReference type="EMBL" id="QWIO01000002">
    <property type="protein sequence ID" value="RMZ14847.1"/>
    <property type="molecule type" value="Genomic_DNA"/>
</dbReference>
<dbReference type="Gene3D" id="1.20.1740.10">
    <property type="entry name" value="Amino acid/polyamine transporter I"/>
    <property type="match status" value="1"/>
</dbReference>
<dbReference type="PANTHER" id="PTHR45649">
    <property type="entry name" value="AMINO-ACID PERMEASE BAT1"/>
    <property type="match status" value="1"/>
</dbReference>
<feature type="transmembrane region" description="Helical" evidence="6">
    <location>
        <begin position="111"/>
        <end position="131"/>
    </location>
</feature>